<organism evidence="1 2">
    <name type="scientific">Xylaria grammica</name>
    <dbReference type="NCBI Taxonomy" id="363999"/>
    <lineage>
        <taxon>Eukaryota</taxon>
        <taxon>Fungi</taxon>
        <taxon>Dikarya</taxon>
        <taxon>Ascomycota</taxon>
        <taxon>Pezizomycotina</taxon>
        <taxon>Sordariomycetes</taxon>
        <taxon>Xylariomycetidae</taxon>
        <taxon>Xylariales</taxon>
        <taxon>Xylariaceae</taxon>
        <taxon>Xylaria</taxon>
    </lineage>
</organism>
<evidence type="ECO:0000313" key="2">
    <source>
        <dbReference type="Proteomes" id="UP000286045"/>
    </source>
</evidence>
<sequence>MKARIGLGIAACAVHCLGHPLGPSNISGEDVILRDVAIIGGGSSGTHAAIRLKDHNQTVVVIERDGELGGHVRTYTANSGIRVNYGVSNFQNYSVVREFFSRFDIPLVQYVQPGDTDVYVDFSTGQPVPNGTLPVPDFTAYLTEVAKYPYLGQSWELLPDPVPEDLLLPFGEFVEKYNLQDVAFTIAQFAIGNGNVFEQTTIYVLKAVDYDYVQGIVYGQGVAPETYDTQSLFNKALVELGSDVLLSSTVYNASRSTAGVELVVKTPTGRKVVKAKKLLVTAPPLVGNLQPLGLDKKETDIFSKFQSHGFYTGLLNNTSLTPGARYYSADPNANATYDVPNLPDLQFIWATKDPDVYWAWYSSPTDVPEEKVKSDIITRFKDLAPGSNPEFIAYANDSPSTVGVSADEIRDGFYNDLLSLQGYKNTWYTGSTWVSDHSAELWNYTEYELLPKLM</sequence>
<name>A0A439DHS6_9PEZI</name>
<proteinExistence type="predicted"/>
<dbReference type="InterPro" id="IPR036188">
    <property type="entry name" value="FAD/NAD-bd_sf"/>
</dbReference>
<dbReference type="InterPro" id="IPR050464">
    <property type="entry name" value="Zeta_carotene_desat/Oxidored"/>
</dbReference>
<dbReference type="PANTHER" id="PTHR42923:SF26">
    <property type="entry name" value="FMN REDUCTASE LOT6, PUTATIVE (AFU_ORTHOLOGUE AFUA_7G06600)-RELATED"/>
    <property type="match status" value="1"/>
</dbReference>
<dbReference type="Pfam" id="PF13450">
    <property type="entry name" value="NAD_binding_8"/>
    <property type="match status" value="1"/>
</dbReference>
<dbReference type="Gene3D" id="3.50.50.60">
    <property type="entry name" value="FAD/NAD(P)-binding domain"/>
    <property type="match status" value="1"/>
</dbReference>
<gene>
    <name evidence="1" type="ORF">EKO27_g1127</name>
</gene>
<dbReference type="AlphaFoldDB" id="A0A439DHS6"/>
<accession>A0A439DHS6</accession>
<evidence type="ECO:0000313" key="1">
    <source>
        <dbReference type="EMBL" id="RWA13955.1"/>
    </source>
</evidence>
<dbReference type="EMBL" id="RYZI01000016">
    <property type="protein sequence ID" value="RWA13955.1"/>
    <property type="molecule type" value="Genomic_DNA"/>
</dbReference>
<comment type="caution">
    <text evidence="1">The sequence shown here is derived from an EMBL/GenBank/DDBJ whole genome shotgun (WGS) entry which is preliminary data.</text>
</comment>
<dbReference type="PANTHER" id="PTHR42923">
    <property type="entry name" value="PROTOPORPHYRINOGEN OXIDASE"/>
    <property type="match status" value="1"/>
</dbReference>
<protein>
    <recommendedName>
        <fullName evidence="3">Amine oxidase domain-containing protein</fullName>
    </recommendedName>
</protein>
<keyword evidence="2" id="KW-1185">Reference proteome</keyword>
<dbReference type="Gene3D" id="1.10.405.20">
    <property type="match status" value="1"/>
</dbReference>
<dbReference type="GO" id="GO:0016491">
    <property type="term" value="F:oxidoreductase activity"/>
    <property type="evidence" value="ECO:0007669"/>
    <property type="project" value="TreeGrafter"/>
</dbReference>
<dbReference type="Proteomes" id="UP000286045">
    <property type="component" value="Unassembled WGS sequence"/>
</dbReference>
<dbReference type="SUPFAM" id="SSF51905">
    <property type="entry name" value="FAD/NAD(P)-binding domain"/>
    <property type="match status" value="1"/>
</dbReference>
<reference evidence="1 2" key="1">
    <citation type="submission" date="2018-12" db="EMBL/GenBank/DDBJ databases">
        <title>Draft genome sequence of Xylaria grammica IHI A82.</title>
        <authorList>
            <person name="Buettner E."/>
            <person name="Kellner H."/>
        </authorList>
    </citation>
    <scope>NUCLEOTIDE SEQUENCE [LARGE SCALE GENOMIC DNA]</scope>
    <source>
        <strain evidence="1 2">IHI A82</strain>
    </source>
</reference>
<dbReference type="Gene3D" id="3.30.70.1990">
    <property type="match status" value="1"/>
</dbReference>
<evidence type="ECO:0008006" key="3">
    <source>
        <dbReference type="Google" id="ProtNLM"/>
    </source>
</evidence>